<feature type="transmembrane region" description="Helical" evidence="1">
    <location>
        <begin position="14"/>
        <end position="34"/>
    </location>
</feature>
<protein>
    <submittedName>
        <fullName evidence="2">Nitrogen fixation protein FixH</fullName>
    </submittedName>
</protein>
<reference evidence="2 3" key="1">
    <citation type="submission" date="2019-10" db="EMBL/GenBank/DDBJ databases">
        <title>Pseudopuniceibacterium sp. HQ09 islated from Antarctica.</title>
        <authorList>
            <person name="Liao L."/>
            <person name="Su S."/>
            <person name="Chen B."/>
            <person name="Yu Y."/>
        </authorList>
    </citation>
    <scope>NUCLEOTIDE SEQUENCE [LARGE SCALE GENOMIC DNA]</scope>
    <source>
        <strain evidence="2 3">HQ09</strain>
    </source>
</reference>
<organism evidence="2 3">
    <name type="scientific">Pseudooceanicola spongiae</name>
    <dbReference type="NCBI Taxonomy" id="2613965"/>
    <lineage>
        <taxon>Bacteria</taxon>
        <taxon>Pseudomonadati</taxon>
        <taxon>Pseudomonadota</taxon>
        <taxon>Alphaproteobacteria</taxon>
        <taxon>Rhodobacterales</taxon>
        <taxon>Paracoccaceae</taxon>
        <taxon>Pseudooceanicola</taxon>
    </lineage>
</organism>
<evidence type="ECO:0000313" key="2">
    <source>
        <dbReference type="EMBL" id="QOL82439.1"/>
    </source>
</evidence>
<evidence type="ECO:0000256" key="1">
    <source>
        <dbReference type="SAM" id="Phobius"/>
    </source>
</evidence>
<dbReference type="EMBL" id="CP045201">
    <property type="protein sequence ID" value="QOL82439.1"/>
    <property type="molecule type" value="Genomic_DNA"/>
</dbReference>
<dbReference type="InterPro" id="IPR008620">
    <property type="entry name" value="FixH"/>
</dbReference>
<keyword evidence="3" id="KW-1185">Reference proteome</keyword>
<name>A0A7L9WQB0_9RHOB</name>
<accession>A0A7L9WQB0</accession>
<keyword evidence="1" id="KW-0472">Membrane</keyword>
<evidence type="ECO:0000313" key="3">
    <source>
        <dbReference type="Proteomes" id="UP000594118"/>
    </source>
</evidence>
<dbReference type="RefSeq" id="WP_193080571.1">
    <property type="nucleotide sequence ID" value="NZ_CP045201.1"/>
</dbReference>
<sequence>MENAVKPGFTLKGWHVLVGFVAAFSVIITVNVVMATQAIRTFPGLEVANSYVASQEFDTRRAAQEKLGWTVYADDADGWVHLRITDRDGTSVRAKELQAVVGRATVRTQDVTPAFAYNGSYYEAPLALAGGKWDVRINATAEDGTAFTQRVILHVTR</sequence>
<dbReference type="AlphaFoldDB" id="A0A7L9WQB0"/>
<dbReference type="Pfam" id="PF05751">
    <property type="entry name" value="FixH"/>
    <property type="match status" value="1"/>
</dbReference>
<dbReference type="PIRSF" id="PIRSF011386">
    <property type="entry name" value="FixH"/>
    <property type="match status" value="1"/>
</dbReference>
<dbReference type="KEGG" id="pshq:F3W81_17355"/>
<keyword evidence="1" id="KW-1133">Transmembrane helix</keyword>
<proteinExistence type="predicted"/>
<dbReference type="InterPro" id="IPR018037">
    <property type="entry name" value="FixH_proteobacterial"/>
</dbReference>
<keyword evidence="1" id="KW-0812">Transmembrane</keyword>
<gene>
    <name evidence="2" type="ORF">F3W81_17355</name>
</gene>
<dbReference type="Proteomes" id="UP000594118">
    <property type="component" value="Chromosome"/>
</dbReference>